<dbReference type="SUPFAM" id="SSF49464">
    <property type="entry name" value="Carboxypeptidase regulatory domain-like"/>
    <property type="match status" value="1"/>
</dbReference>
<evidence type="ECO:0000313" key="1">
    <source>
        <dbReference type="EMBL" id="SDX36831.1"/>
    </source>
</evidence>
<evidence type="ECO:0000313" key="2">
    <source>
        <dbReference type="Proteomes" id="UP000198569"/>
    </source>
</evidence>
<evidence type="ECO:0008006" key="3">
    <source>
        <dbReference type="Google" id="ProtNLM"/>
    </source>
</evidence>
<organism evidence="1 2">
    <name type="scientific">Flavobacterium degerlachei</name>
    <dbReference type="NCBI Taxonomy" id="229203"/>
    <lineage>
        <taxon>Bacteria</taxon>
        <taxon>Pseudomonadati</taxon>
        <taxon>Bacteroidota</taxon>
        <taxon>Flavobacteriia</taxon>
        <taxon>Flavobacteriales</taxon>
        <taxon>Flavobacteriaceae</taxon>
        <taxon>Flavobacterium</taxon>
    </lineage>
</organism>
<dbReference type="OrthoDB" id="1223654at2"/>
<dbReference type="AlphaFoldDB" id="A0A1H3B5B9"/>
<accession>A0A1H3B5B9</accession>
<keyword evidence="2" id="KW-1185">Reference proteome</keyword>
<gene>
    <name evidence="1" type="ORF">SAMN05444338_109153</name>
</gene>
<dbReference type="Proteomes" id="UP000198569">
    <property type="component" value="Unassembled WGS sequence"/>
</dbReference>
<reference evidence="2" key="1">
    <citation type="submission" date="2016-10" db="EMBL/GenBank/DDBJ databases">
        <authorList>
            <person name="Varghese N."/>
            <person name="Submissions S."/>
        </authorList>
    </citation>
    <scope>NUCLEOTIDE SEQUENCE [LARGE SCALE GENOMIC DNA]</scope>
    <source>
        <strain evidence="2">DSM 15718</strain>
    </source>
</reference>
<dbReference type="InterPro" id="IPR008969">
    <property type="entry name" value="CarboxyPept-like_regulatory"/>
</dbReference>
<dbReference type="STRING" id="229203.SAMN05444338_109153"/>
<dbReference type="EMBL" id="FNMV01000009">
    <property type="protein sequence ID" value="SDX36831.1"/>
    <property type="molecule type" value="Genomic_DNA"/>
</dbReference>
<sequence length="140" mass="15490">MALTDKITLKTKVVDENGKPLYGANIIIDRKAIASTNYDGTVTIPGIADSFSEVRITYIGYADYVISAVFLPAKVILKIKAEELDGFTITIPKKTTTTETSTTTAEKQPFNWLIWISLLGLGIQVKKYFDDKNKVVKAKI</sequence>
<protein>
    <recommendedName>
        <fullName evidence="3">CarboxypepD_reg-like domain-containing protein</fullName>
    </recommendedName>
</protein>
<proteinExistence type="predicted"/>
<dbReference type="RefSeq" id="WP_091432953.1">
    <property type="nucleotide sequence ID" value="NZ_FNMV01000009.1"/>
</dbReference>
<name>A0A1H3B5B9_9FLAO</name>